<evidence type="ECO:0000256" key="1">
    <source>
        <dbReference type="SAM" id="MobiDB-lite"/>
    </source>
</evidence>
<proteinExistence type="predicted"/>
<keyword evidence="3" id="KW-1185">Reference proteome</keyword>
<reference evidence="2 3" key="1">
    <citation type="submission" date="2020-07" db="EMBL/GenBank/DDBJ databases">
        <title>Sequencing the genomes of 1000 actinobacteria strains.</title>
        <authorList>
            <person name="Klenk H.-P."/>
        </authorList>
    </citation>
    <scope>NUCLEOTIDE SEQUENCE [LARGE SCALE GENOMIC DNA]</scope>
    <source>
        <strain evidence="2 3">DSM 18448</strain>
    </source>
</reference>
<evidence type="ECO:0000313" key="3">
    <source>
        <dbReference type="Proteomes" id="UP000579605"/>
    </source>
</evidence>
<sequence length="165" mass="18735">MAGVKRSTSEAISAARALGRNVVATYVCDPEDRSAADRLTREWQYRDPGVPLVLLDADPHQRLARPVVEYLRRYDHAAPVVLIAEVEPAHPWLRILQNQRGAVLARAVRRGTNALVCRLRFPVLPQDRRHHRPSLRPERSQRSRGDARGAPTLRAPHCRGDLRKR</sequence>
<feature type="compositionally biased region" description="Basic and acidic residues" evidence="1">
    <location>
        <begin position="135"/>
        <end position="147"/>
    </location>
</feature>
<accession>A0A852ZG41</accession>
<dbReference type="RefSeq" id="WP_179788761.1">
    <property type="nucleotide sequence ID" value="NZ_JACBZH010000001.1"/>
</dbReference>
<gene>
    <name evidence="2" type="ORF">F4554_003773</name>
</gene>
<name>A0A852ZG41_9ACTN</name>
<dbReference type="Proteomes" id="UP000579605">
    <property type="component" value="Unassembled WGS sequence"/>
</dbReference>
<dbReference type="AlphaFoldDB" id="A0A852ZG41"/>
<protein>
    <submittedName>
        <fullName evidence="2">Uncharacterized protein</fullName>
    </submittedName>
</protein>
<comment type="caution">
    <text evidence="2">The sequence shown here is derived from an EMBL/GenBank/DDBJ whole genome shotgun (WGS) entry which is preliminary data.</text>
</comment>
<dbReference type="EMBL" id="JACBZH010000001">
    <property type="protein sequence ID" value="NYH91135.1"/>
    <property type="molecule type" value="Genomic_DNA"/>
</dbReference>
<evidence type="ECO:0000313" key="2">
    <source>
        <dbReference type="EMBL" id="NYH91135.1"/>
    </source>
</evidence>
<organism evidence="2 3">
    <name type="scientific">Actinopolymorpha rutila</name>
    <dbReference type="NCBI Taxonomy" id="446787"/>
    <lineage>
        <taxon>Bacteria</taxon>
        <taxon>Bacillati</taxon>
        <taxon>Actinomycetota</taxon>
        <taxon>Actinomycetes</taxon>
        <taxon>Propionibacteriales</taxon>
        <taxon>Actinopolymorphaceae</taxon>
        <taxon>Actinopolymorpha</taxon>
    </lineage>
</organism>
<feature type="region of interest" description="Disordered" evidence="1">
    <location>
        <begin position="128"/>
        <end position="165"/>
    </location>
</feature>